<proteinExistence type="predicted"/>
<organism evidence="1 2">
    <name type="scientific">Spiribacter salinus</name>
    <dbReference type="NCBI Taxonomy" id="1335746"/>
    <lineage>
        <taxon>Bacteria</taxon>
        <taxon>Pseudomonadati</taxon>
        <taxon>Pseudomonadota</taxon>
        <taxon>Gammaproteobacteria</taxon>
        <taxon>Chromatiales</taxon>
        <taxon>Ectothiorhodospiraceae</taxon>
        <taxon>Spiribacter</taxon>
    </lineage>
</organism>
<dbReference type="Proteomes" id="UP000315400">
    <property type="component" value="Unassembled WGS sequence"/>
</dbReference>
<dbReference type="EMBL" id="VIFK01000055">
    <property type="protein sequence ID" value="TQE99532.1"/>
    <property type="molecule type" value="Genomic_DNA"/>
</dbReference>
<evidence type="ECO:0000313" key="2">
    <source>
        <dbReference type="Proteomes" id="UP000315400"/>
    </source>
</evidence>
<evidence type="ECO:0000313" key="1">
    <source>
        <dbReference type="EMBL" id="TQE99532.1"/>
    </source>
</evidence>
<reference evidence="1 2" key="1">
    <citation type="submission" date="2019-06" db="EMBL/GenBank/DDBJ databases">
        <title>Metagenome assembled Genome of Spiribacter salinus SL48-SHIP from the microbial mat of Salt Lake 48 (Novosibirsk region, Russia).</title>
        <authorList>
            <person name="Shipova A."/>
            <person name="Rozanov A.S."/>
            <person name="Bryanskaya A.V."/>
            <person name="Peltek S.E."/>
        </authorList>
    </citation>
    <scope>NUCLEOTIDE SEQUENCE [LARGE SCALE GENOMIC DNA]</scope>
    <source>
        <strain evidence="1">SL48-SHIP-2</strain>
    </source>
</reference>
<accession>A0A540VS15</accession>
<dbReference type="AlphaFoldDB" id="A0A540VS15"/>
<gene>
    <name evidence="1" type="ORF">FKY71_08115</name>
</gene>
<sequence length="118" mass="13186">MTNEFAQMAADFNARIVELERIVNPACATVESHGWIVTYPGSTTAYAFDVVNKQATNIRVERCERANRFTKGDAKRVAADCLDKEGNPLEARHYRDVCADELHALRDLVARLEEMAAA</sequence>
<protein>
    <submittedName>
        <fullName evidence="1">Uncharacterized protein</fullName>
    </submittedName>
</protein>
<comment type="caution">
    <text evidence="1">The sequence shown here is derived from an EMBL/GenBank/DDBJ whole genome shotgun (WGS) entry which is preliminary data.</text>
</comment>
<name>A0A540VS15_9GAMM</name>